<sequence length="436" mass="51612">MNAALFKEIQSICLEKGWTKTDLAQKSGIHISEISRIFNHKRSLTLKYLDAISEAIGLEEGALYSYFYEECFNEEQILDKRKSVQFLFKCFTNGYEEHCQNLLHVMTTEKSVTIQIDYLNYIFFVAEELFKAGKEEKALTLYEIIIECDSKDVLELLAISYYRRFYILRMTEDGHHALTFVLEYLYCMPKKVRMEAYLWISAFYYRREQWEEVLYYAERLRKLVKNGEYYGRALMYKSFALARLGGSLEEIIELTNQYAGVNDYFADLAIGNRLASYLDYGQLEYVDQYLSWLEDREDVYVGLPKVLEAFIRLKRLDDAKRILDLYQHTIEELIIVAEPWLKQKVHLDFRYAYAFYQCESLLLPNGLDELLDVAYKANQIGNLERFNKCLLIYWRYKEHATSDQINKYIQLLSIDGIKESSLRNFTSFYSVGLTKK</sequence>
<gene>
    <name evidence="2" type="ORF">MY490_03170</name>
</gene>
<dbReference type="Gene3D" id="1.10.260.40">
    <property type="entry name" value="lambda repressor-like DNA-binding domains"/>
    <property type="match status" value="1"/>
</dbReference>
<dbReference type="InterPro" id="IPR001387">
    <property type="entry name" value="Cro/C1-type_HTH"/>
</dbReference>
<dbReference type="RefSeq" id="WP_248267966.1">
    <property type="nucleotide sequence ID" value="NZ_CP096034.1"/>
</dbReference>
<dbReference type="SUPFAM" id="SSF48452">
    <property type="entry name" value="TPR-like"/>
    <property type="match status" value="1"/>
</dbReference>
<dbReference type="SMART" id="SM00530">
    <property type="entry name" value="HTH_XRE"/>
    <property type="match status" value="1"/>
</dbReference>
<evidence type="ECO:0000313" key="3">
    <source>
        <dbReference type="Proteomes" id="UP000830639"/>
    </source>
</evidence>
<evidence type="ECO:0000313" key="2">
    <source>
        <dbReference type="EMBL" id="UPM54887.1"/>
    </source>
</evidence>
<dbReference type="Proteomes" id="UP000830639">
    <property type="component" value="Chromosome"/>
</dbReference>
<dbReference type="Pfam" id="PF01381">
    <property type="entry name" value="HTH_3"/>
    <property type="match status" value="1"/>
</dbReference>
<organism evidence="2 3">
    <name type="scientific">Gottfriedia acidiceleris</name>
    <dbReference type="NCBI Taxonomy" id="371036"/>
    <lineage>
        <taxon>Bacteria</taxon>
        <taxon>Bacillati</taxon>
        <taxon>Bacillota</taxon>
        <taxon>Bacilli</taxon>
        <taxon>Bacillales</taxon>
        <taxon>Bacillaceae</taxon>
        <taxon>Gottfriedia</taxon>
    </lineage>
</organism>
<keyword evidence="3" id="KW-1185">Reference proteome</keyword>
<dbReference type="InterPro" id="IPR010982">
    <property type="entry name" value="Lambda_DNA-bd_dom_sf"/>
</dbReference>
<evidence type="ECO:0000259" key="1">
    <source>
        <dbReference type="PROSITE" id="PS50943"/>
    </source>
</evidence>
<accession>A0ABY4JQB5</accession>
<dbReference type="SUPFAM" id="SSF47413">
    <property type="entry name" value="lambda repressor-like DNA-binding domains"/>
    <property type="match status" value="1"/>
</dbReference>
<proteinExistence type="predicted"/>
<feature type="domain" description="HTH cro/C1-type" evidence="1">
    <location>
        <begin position="9"/>
        <end position="63"/>
    </location>
</feature>
<protein>
    <submittedName>
        <fullName evidence="2">Helix-turn-helix transcriptional regulator</fullName>
    </submittedName>
</protein>
<dbReference type="PROSITE" id="PS50943">
    <property type="entry name" value="HTH_CROC1"/>
    <property type="match status" value="1"/>
</dbReference>
<dbReference type="Gene3D" id="1.25.40.10">
    <property type="entry name" value="Tetratricopeptide repeat domain"/>
    <property type="match status" value="1"/>
</dbReference>
<dbReference type="InterPro" id="IPR011990">
    <property type="entry name" value="TPR-like_helical_dom_sf"/>
</dbReference>
<reference evidence="2 3" key="1">
    <citation type="submission" date="2022-04" db="EMBL/GenBank/DDBJ databases">
        <title>Mechanism of arsenic methylation and mitigation arsenic toxicity by Bacillus sp. LH14 from an Arsenic-Contaminated Paddy Soil.</title>
        <authorList>
            <person name="Wang D."/>
        </authorList>
    </citation>
    <scope>NUCLEOTIDE SEQUENCE [LARGE SCALE GENOMIC DNA]</scope>
    <source>
        <strain evidence="2 3">LH14</strain>
    </source>
</reference>
<dbReference type="EMBL" id="CP096034">
    <property type="protein sequence ID" value="UPM54887.1"/>
    <property type="molecule type" value="Genomic_DNA"/>
</dbReference>
<dbReference type="CDD" id="cd00093">
    <property type="entry name" value="HTH_XRE"/>
    <property type="match status" value="1"/>
</dbReference>
<name>A0ABY4JQB5_9BACI</name>